<dbReference type="PROSITE" id="PS50846">
    <property type="entry name" value="HMA_2"/>
    <property type="match status" value="1"/>
</dbReference>
<organism evidence="2 3">
    <name type="scientific">Arachis hypogaea</name>
    <name type="common">Peanut</name>
    <dbReference type="NCBI Taxonomy" id="3818"/>
    <lineage>
        <taxon>Eukaryota</taxon>
        <taxon>Viridiplantae</taxon>
        <taxon>Streptophyta</taxon>
        <taxon>Embryophyta</taxon>
        <taxon>Tracheophyta</taxon>
        <taxon>Spermatophyta</taxon>
        <taxon>Magnoliopsida</taxon>
        <taxon>eudicotyledons</taxon>
        <taxon>Gunneridae</taxon>
        <taxon>Pentapetalae</taxon>
        <taxon>rosids</taxon>
        <taxon>fabids</taxon>
        <taxon>Fabales</taxon>
        <taxon>Fabaceae</taxon>
        <taxon>Papilionoideae</taxon>
        <taxon>50 kb inversion clade</taxon>
        <taxon>dalbergioids sensu lato</taxon>
        <taxon>Dalbergieae</taxon>
        <taxon>Pterocarpus clade</taxon>
        <taxon>Arachis</taxon>
    </lineage>
</organism>
<evidence type="ECO:0000313" key="3">
    <source>
        <dbReference type="Proteomes" id="UP000289738"/>
    </source>
</evidence>
<dbReference type="SUPFAM" id="SSF55008">
    <property type="entry name" value="HMA, heavy metal-associated domain"/>
    <property type="match status" value="1"/>
</dbReference>
<dbReference type="STRING" id="3818.A0A445D2D7"/>
<dbReference type="GO" id="GO:0046872">
    <property type="term" value="F:metal ion binding"/>
    <property type="evidence" value="ECO:0007669"/>
    <property type="project" value="InterPro"/>
</dbReference>
<dbReference type="AlphaFoldDB" id="A0A445D2D7"/>
<reference evidence="2 3" key="1">
    <citation type="submission" date="2019-01" db="EMBL/GenBank/DDBJ databases">
        <title>Sequencing of cultivated peanut Arachis hypogaea provides insights into genome evolution and oil improvement.</title>
        <authorList>
            <person name="Chen X."/>
        </authorList>
    </citation>
    <scope>NUCLEOTIDE SEQUENCE [LARGE SCALE GENOMIC DNA]</scope>
    <source>
        <strain evidence="3">cv. Fuhuasheng</strain>
        <tissue evidence="2">Leaves</tissue>
    </source>
</reference>
<evidence type="ECO:0000259" key="1">
    <source>
        <dbReference type="PROSITE" id="PS50846"/>
    </source>
</evidence>
<feature type="domain" description="HMA" evidence="1">
    <location>
        <begin position="78"/>
        <end position="155"/>
    </location>
</feature>
<dbReference type="PROSITE" id="PS50007">
    <property type="entry name" value="PIPLC_X_DOMAIN"/>
    <property type="match status" value="1"/>
</dbReference>
<gene>
    <name evidence="2" type="ORF">Ahy_A05g023103</name>
</gene>
<evidence type="ECO:0000313" key="2">
    <source>
        <dbReference type="EMBL" id="RYR57367.1"/>
    </source>
</evidence>
<dbReference type="EMBL" id="SDMP01000005">
    <property type="protein sequence ID" value="RYR57367.1"/>
    <property type="molecule type" value="Genomic_DNA"/>
</dbReference>
<keyword evidence="3" id="KW-1185">Reference proteome</keyword>
<name>A0A445D2D7_ARAHY</name>
<proteinExistence type="predicted"/>
<protein>
    <recommendedName>
        <fullName evidence="1">HMA domain-containing protein</fullName>
    </recommendedName>
</protein>
<dbReference type="PANTHER" id="PTHR46119:SF11">
    <property type="entry name" value="HEAVY METAL TRANSPORT_DETOXIFICATION SUPERFAMILY PROTEIN"/>
    <property type="match status" value="1"/>
</dbReference>
<accession>A0A445D2D7</accession>
<dbReference type="CDD" id="cd00371">
    <property type="entry name" value="HMA"/>
    <property type="match status" value="1"/>
</dbReference>
<dbReference type="InterPro" id="IPR036163">
    <property type="entry name" value="HMA_dom_sf"/>
</dbReference>
<comment type="caution">
    <text evidence="2">The sequence shown here is derived from an EMBL/GenBank/DDBJ whole genome shotgun (WGS) entry which is preliminary data.</text>
</comment>
<dbReference type="PROSITE" id="PS51257">
    <property type="entry name" value="PROKAR_LIPOPROTEIN"/>
    <property type="match status" value="1"/>
</dbReference>
<dbReference type="InterPro" id="IPR006121">
    <property type="entry name" value="HMA_dom"/>
</dbReference>
<sequence length="158" mass="17583">MGKLGKMLDTFCFSSSSSSSSSASSSTSCFCISSMDYDEDDEFEAKPLIATDDSHHNKLRLKDVVAGKQTLAFQLKPKVIVMLRVSMHCYGCAKKVEKHISKLEGESNVKQRRKLGVSSYKVDLETKMVVVMGDILPFEVLQSVSKVKNAELWSEMNE</sequence>
<dbReference type="Proteomes" id="UP000289738">
    <property type="component" value="Chromosome A05"/>
</dbReference>
<dbReference type="Gene3D" id="3.30.70.100">
    <property type="match status" value="1"/>
</dbReference>
<dbReference type="InterPro" id="IPR044526">
    <property type="entry name" value="NAKR1-3"/>
</dbReference>
<dbReference type="PANTHER" id="PTHR46119">
    <property type="entry name" value="OS08G0405700 PROTEIN"/>
    <property type="match status" value="1"/>
</dbReference>